<dbReference type="OrthoDB" id="2853714at2"/>
<evidence type="ECO:0008006" key="3">
    <source>
        <dbReference type="Google" id="ProtNLM"/>
    </source>
</evidence>
<proteinExistence type="predicted"/>
<accession>A0A2R4XGG9</accession>
<gene>
    <name evidence="1" type="ORF">DBV39_02575</name>
</gene>
<evidence type="ECO:0000313" key="2">
    <source>
        <dbReference type="Proteomes" id="UP000244571"/>
    </source>
</evidence>
<keyword evidence="2" id="KW-1185">Reference proteome</keyword>
<name>A0A2R4XGG9_9BURK</name>
<evidence type="ECO:0000313" key="1">
    <source>
        <dbReference type="EMBL" id="AWB32783.1"/>
    </source>
</evidence>
<dbReference type="AlphaFoldDB" id="A0A2R4XGG9"/>
<dbReference type="KEGG" id="boz:DBV39_02575"/>
<organism evidence="1 2">
    <name type="scientific">Orrella marina</name>
    <dbReference type="NCBI Taxonomy" id="2163011"/>
    <lineage>
        <taxon>Bacteria</taxon>
        <taxon>Pseudomonadati</taxon>
        <taxon>Pseudomonadota</taxon>
        <taxon>Betaproteobacteria</taxon>
        <taxon>Burkholderiales</taxon>
        <taxon>Alcaligenaceae</taxon>
        <taxon>Orrella</taxon>
    </lineage>
</organism>
<dbReference type="EMBL" id="CP028901">
    <property type="protein sequence ID" value="AWB32783.1"/>
    <property type="molecule type" value="Genomic_DNA"/>
</dbReference>
<dbReference type="Proteomes" id="UP000244571">
    <property type="component" value="Chromosome"/>
</dbReference>
<reference evidence="1 2" key="1">
    <citation type="submission" date="2018-04" db="EMBL/GenBank/DDBJ databases">
        <title>Bordetella sp. HZ20 isolated from seawater.</title>
        <authorList>
            <person name="Sun C."/>
        </authorList>
    </citation>
    <scope>NUCLEOTIDE SEQUENCE [LARGE SCALE GENOMIC DNA]</scope>
    <source>
        <strain evidence="1 2">HZ20</strain>
    </source>
</reference>
<protein>
    <recommendedName>
        <fullName evidence="3">SCP2 domain-containing protein</fullName>
    </recommendedName>
</protein>
<sequence>MNNYQNLSAPDTWLTHRGRFVNVTFLLKSGADEYLITIRDGAVHEIRPGPHVMPCWTFALVSDPQSWSLFWADNPRPRFHDLMAMVKFKTLRIEGDQAIFMANLLYFKELVFRLGSEIHAR</sequence>
<dbReference type="RefSeq" id="WP_108620224.1">
    <property type="nucleotide sequence ID" value="NZ_CP028901.1"/>
</dbReference>